<dbReference type="OrthoDB" id="436646at2759"/>
<feature type="compositionally biased region" description="Low complexity" evidence="1">
    <location>
        <begin position="241"/>
        <end position="256"/>
    </location>
</feature>
<protein>
    <submittedName>
        <fullName evidence="2">Uncharacterized protein</fullName>
    </submittedName>
</protein>
<organism evidence="2">
    <name type="scientific">Cladocopium goreaui</name>
    <dbReference type="NCBI Taxonomy" id="2562237"/>
    <lineage>
        <taxon>Eukaryota</taxon>
        <taxon>Sar</taxon>
        <taxon>Alveolata</taxon>
        <taxon>Dinophyceae</taxon>
        <taxon>Suessiales</taxon>
        <taxon>Symbiodiniaceae</taxon>
        <taxon>Cladocopium</taxon>
    </lineage>
</organism>
<feature type="compositionally biased region" description="Basic and acidic residues" evidence="1">
    <location>
        <begin position="411"/>
        <end position="430"/>
    </location>
</feature>
<dbReference type="AlphaFoldDB" id="A0A9P1DM45"/>
<accession>A0A9P1DM45</accession>
<feature type="region of interest" description="Disordered" evidence="1">
    <location>
        <begin position="760"/>
        <end position="806"/>
    </location>
</feature>
<dbReference type="Proteomes" id="UP001152797">
    <property type="component" value="Unassembled WGS sequence"/>
</dbReference>
<sequence>MTLKPGVKGFLQLGDSFKAPRWREALIISIQKPWLQVLVSCQPEEVEVTGLTFLEHGNGNFCLVEAQQHQLLSGVTEEFKALGCDTAELLRAGLLLITNSEEELHYATASEPQNIQGQRQSRRRRSSQSSSTSASSPNEVEENLADQLKSEWLGLGTREEKTGRHKEASPRGHKKSRRFALIERDKKKEKESSHEALQASALRAAVQSGDPIQSLLALQLAQALKQEKAVGHRRRRRSGDSRSTSRSSNSSDSSSGSREDRKLLKGHSKAVYSYRRSGKRMFARPLRHVKKFVQGIQEELGAEDKPFRIIDYTKKISWGKQRNLQRCHHLVALILEYLLKEEYEKGALQCVLTLQAIHQASLDNGEWQVAWLLTHTEDPFQRKLFGGDPNSLQHVTSYLRSMNELAKTTENLRRKGSGKGEAEELEKVPHGVEPPNPTMGCYKVAPEGYETYGGEKGKKYLLAFKVIAMGDLNAVDLAQQSFDKAEKFVAWGTELDSHSGRAGAPLLKLKQLSSLLGRVCKLKVVSKKLLQGVTGLLVHPFMHRRSMMCLLQDTFIWIENLEDGDRKPMPISVREELLSCGLMLPLCHSNVRWPISSRLGASDASLSMGGRAATIVTPGVSQTLYRFAEHKGEHVRLDWEKGAVQPPSSMRPAPRELELLISDLPWNQTETCSFGHKQHINILELKMILRELQDLVHQGSDPLRCVLLVDSRAAAGAWSKGRSSSKNLNRILRRALGWTLLGRKTLHLVWVRSECNPADYPSRGKRIPEPTGPPNELSKEIFGPVEPRYLEGSPQTAIRRWGSNQS</sequence>
<evidence type="ECO:0000313" key="4">
    <source>
        <dbReference type="Proteomes" id="UP001152797"/>
    </source>
</evidence>
<gene>
    <name evidence="2" type="ORF">C1SCF055_LOCUS37885</name>
</gene>
<feature type="compositionally biased region" description="Basic and acidic residues" evidence="1">
    <location>
        <begin position="157"/>
        <end position="170"/>
    </location>
</feature>
<comment type="caution">
    <text evidence="2">The sequence shown here is derived from an EMBL/GenBank/DDBJ whole genome shotgun (WGS) entry which is preliminary data.</text>
</comment>
<feature type="compositionally biased region" description="Basic and acidic residues" evidence="1">
    <location>
        <begin position="180"/>
        <end position="194"/>
    </location>
</feature>
<dbReference type="EMBL" id="CAMXCT030005613">
    <property type="protein sequence ID" value="CAL4800174.1"/>
    <property type="molecule type" value="Genomic_DNA"/>
</dbReference>
<evidence type="ECO:0000256" key="1">
    <source>
        <dbReference type="SAM" id="MobiDB-lite"/>
    </source>
</evidence>
<feature type="compositionally biased region" description="Low complexity" evidence="1">
    <location>
        <begin position="127"/>
        <end position="136"/>
    </location>
</feature>
<evidence type="ECO:0000313" key="3">
    <source>
        <dbReference type="EMBL" id="CAL4800174.1"/>
    </source>
</evidence>
<keyword evidence="4" id="KW-1185">Reference proteome</keyword>
<feature type="region of interest" description="Disordered" evidence="1">
    <location>
        <begin position="108"/>
        <end position="195"/>
    </location>
</feature>
<evidence type="ECO:0000313" key="2">
    <source>
        <dbReference type="EMBL" id="CAI4012862.1"/>
    </source>
</evidence>
<feature type="region of interest" description="Disordered" evidence="1">
    <location>
        <begin position="226"/>
        <end position="265"/>
    </location>
</feature>
<reference evidence="2" key="1">
    <citation type="submission" date="2022-10" db="EMBL/GenBank/DDBJ databases">
        <authorList>
            <person name="Chen Y."/>
            <person name="Dougan E. K."/>
            <person name="Chan C."/>
            <person name="Rhodes N."/>
            <person name="Thang M."/>
        </authorList>
    </citation>
    <scope>NUCLEOTIDE SEQUENCE</scope>
</reference>
<feature type="region of interest" description="Disordered" evidence="1">
    <location>
        <begin position="411"/>
        <end position="433"/>
    </location>
</feature>
<dbReference type="EMBL" id="CAMXCT010005613">
    <property type="protein sequence ID" value="CAI4012862.1"/>
    <property type="molecule type" value="Genomic_DNA"/>
</dbReference>
<proteinExistence type="predicted"/>
<dbReference type="EMBL" id="CAMXCT020005613">
    <property type="protein sequence ID" value="CAL1166237.1"/>
    <property type="molecule type" value="Genomic_DNA"/>
</dbReference>
<name>A0A9P1DM45_9DINO</name>
<reference evidence="3 4" key="2">
    <citation type="submission" date="2024-05" db="EMBL/GenBank/DDBJ databases">
        <authorList>
            <person name="Chen Y."/>
            <person name="Shah S."/>
            <person name="Dougan E. K."/>
            <person name="Thang M."/>
            <person name="Chan C."/>
        </authorList>
    </citation>
    <scope>NUCLEOTIDE SEQUENCE [LARGE SCALE GENOMIC DNA]</scope>
</reference>